<feature type="domain" description="DUF4470" evidence="2">
    <location>
        <begin position="164"/>
        <end position="265"/>
    </location>
</feature>
<name>A0A8H3F2A3_9LECA</name>
<evidence type="ECO:0000256" key="1">
    <source>
        <dbReference type="PROSITE-ProRule" id="PRU00339"/>
    </source>
</evidence>
<proteinExistence type="predicted"/>
<evidence type="ECO:0000313" key="3">
    <source>
        <dbReference type="EMBL" id="CAF9914428.1"/>
    </source>
</evidence>
<dbReference type="Pfam" id="PF13414">
    <property type="entry name" value="TPR_11"/>
    <property type="match status" value="1"/>
</dbReference>
<feature type="repeat" description="TPR" evidence="1">
    <location>
        <begin position="17"/>
        <end position="50"/>
    </location>
</feature>
<organism evidence="3 4">
    <name type="scientific">Heterodermia speciosa</name>
    <dbReference type="NCBI Taxonomy" id="116794"/>
    <lineage>
        <taxon>Eukaryota</taxon>
        <taxon>Fungi</taxon>
        <taxon>Dikarya</taxon>
        <taxon>Ascomycota</taxon>
        <taxon>Pezizomycotina</taxon>
        <taxon>Lecanoromycetes</taxon>
        <taxon>OSLEUM clade</taxon>
        <taxon>Lecanoromycetidae</taxon>
        <taxon>Caliciales</taxon>
        <taxon>Physciaceae</taxon>
        <taxon>Heterodermia</taxon>
    </lineage>
</organism>
<dbReference type="EMBL" id="CAJPDS010000014">
    <property type="protein sequence ID" value="CAF9914428.1"/>
    <property type="molecule type" value="Genomic_DNA"/>
</dbReference>
<evidence type="ECO:0000313" key="4">
    <source>
        <dbReference type="Proteomes" id="UP000664521"/>
    </source>
</evidence>
<dbReference type="OrthoDB" id="2423701at2759"/>
<protein>
    <recommendedName>
        <fullName evidence="2">DUF4470 domain-containing protein</fullName>
    </recommendedName>
</protein>
<comment type="caution">
    <text evidence="3">The sequence shown here is derived from an EMBL/GenBank/DDBJ whole genome shotgun (WGS) entry which is preliminary data.</text>
</comment>
<dbReference type="InterPro" id="IPR011990">
    <property type="entry name" value="TPR-like_helical_dom_sf"/>
</dbReference>
<keyword evidence="1" id="KW-0802">TPR repeat</keyword>
<dbReference type="InterPro" id="IPR019734">
    <property type="entry name" value="TPR_rpt"/>
</dbReference>
<dbReference type="PROSITE" id="PS50005">
    <property type="entry name" value="TPR"/>
    <property type="match status" value="1"/>
</dbReference>
<dbReference type="AlphaFoldDB" id="A0A8H3F2A3"/>
<accession>A0A8H3F2A3</accession>
<dbReference type="Gene3D" id="1.25.40.10">
    <property type="entry name" value="Tetratricopeptide repeat domain"/>
    <property type="match status" value="1"/>
</dbReference>
<evidence type="ECO:0000259" key="2">
    <source>
        <dbReference type="Pfam" id="PF14737"/>
    </source>
</evidence>
<sequence>MAGKKVSGGIVPKRASYEMLRQQGNTLYKSGKVDEAIRLYLQAVAEAPSEATPYSNLSAAYYEIGNYQQCAEAVQNAKELCSEESLLSKLGPRAVKSHLYAKDFEGARSALEALGDHPDKTVFETACQIGQAVARSADQARAKLFQQLPRYLPVILPGTEFYPFGHDDAWSQVDELMMSRPWKSPVAIFFGGIGDARNLYATIIDIARMEERVSKPPKRKYHATANDIKDVALARNLVMFYLLDDLSQMETSVNDEPIELLATIYFTYAGHVMPSYIANRLQKVIKRVAAALRSGEDLLSWVDVRDSDINGLLECLDAWQGELKTRYSVNEFVEYSTKYFRQEENRIIQQLGQGRERTGCLNEIDYYRQTGALWPPASLVKHHEPSLMIDRANPMSCWKTAKSHVRQQWKVNVTMLDRGWDNGTTAGGPDGVVAPDPFRLMSELFDLTEIETPKDTTSLYDFVVHFFLRVAQSLAKIRDRLRVETVLGEVSDVLDRIRYGIMARKKSFPRSYNRIHMSNVPDYVGGPLSSFLFALPALKDVKGSFLTANCLKNTPAFKSVKVFHCEYLAASDKDTIDKLFQVTVADDANRTLVDTTLEKLQNLVRSMDAQELRTFELPMLKELGLDHIKNLGVETIRSKDLRTLSTVDFDDDGLVNGTINPLAEYLQWSRTCHEPFAFSKLLSRSKLNRWLFTIFFKIAIPVNRKSQDWDHTHILAPLNLTIFLRLLIHLHQVGYPSHWLVDVLVQILENQVDRNGNADSFYGDSHIRSTSTDESPINRRVQARIYDQKALSRPFLHRNRNSNHYLLAFTSILSHHERATGSRTDLRVPDQSNANAFVPRRSNTNHDLLFWHKALVQDAFGSSSYSASCGPPDLRQVLHPEGDTERSKSKLQKYQVLRDKGVRVVTTFKWQFDKAQATFWMPEDVMDEMQESRQWYCSMWRTDWWDDVCPPVHIVKGRERKLEKGPRWYS</sequence>
<dbReference type="InterPro" id="IPR027974">
    <property type="entry name" value="DUF4470"/>
</dbReference>
<keyword evidence="4" id="KW-1185">Reference proteome</keyword>
<dbReference type="SMART" id="SM00028">
    <property type="entry name" value="TPR"/>
    <property type="match status" value="2"/>
</dbReference>
<dbReference type="SUPFAM" id="SSF48452">
    <property type="entry name" value="TPR-like"/>
    <property type="match status" value="1"/>
</dbReference>
<reference evidence="3" key="1">
    <citation type="submission" date="2021-03" db="EMBL/GenBank/DDBJ databases">
        <authorList>
            <person name="Tagirdzhanova G."/>
        </authorList>
    </citation>
    <scope>NUCLEOTIDE SEQUENCE</scope>
</reference>
<dbReference type="Proteomes" id="UP000664521">
    <property type="component" value="Unassembled WGS sequence"/>
</dbReference>
<gene>
    <name evidence="3" type="ORF">HETSPECPRED_001978</name>
</gene>
<dbReference type="Pfam" id="PF14737">
    <property type="entry name" value="DUF4470"/>
    <property type="match status" value="1"/>
</dbReference>